<dbReference type="InterPro" id="IPR018490">
    <property type="entry name" value="cNMP-bd_dom_sf"/>
</dbReference>
<organism evidence="2 3">
    <name type="scientific">Leadbetterella byssophila (strain DSM 17132 / JCM 16389 / KACC 11308 / NBRC 106382 / 4M15)</name>
    <dbReference type="NCBI Taxonomy" id="649349"/>
    <lineage>
        <taxon>Bacteria</taxon>
        <taxon>Pseudomonadati</taxon>
        <taxon>Bacteroidota</taxon>
        <taxon>Cytophagia</taxon>
        <taxon>Cytophagales</taxon>
        <taxon>Leadbetterellaceae</taxon>
        <taxon>Leadbetterella</taxon>
    </lineage>
</organism>
<dbReference type="Proteomes" id="UP000007435">
    <property type="component" value="Chromosome"/>
</dbReference>
<feature type="domain" description="Cyclic nucleotide-binding" evidence="1">
    <location>
        <begin position="38"/>
        <end position="134"/>
    </location>
</feature>
<dbReference type="HOGENOM" id="CLU_075053_9_3_10"/>
<accession>E4RYC8</accession>
<dbReference type="KEGG" id="lby:Lbys_2500"/>
<reference key="1">
    <citation type="submission" date="2010-11" db="EMBL/GenBank/DDBJ databases">
        <title>The complete genome of Leadbetterella byssophila DSM 17132.</title>
        <authorList>
            <consortium name="US DOE Joint Genome Institute (JGI-PGF)"/>
            <person name="Lucas S."/>
            <person name="Copeland A."/>
            <person name="Lapidus A."/>
            <person name="Glavina del Rio T."/>
            <person name="Dalin E."/>
            <person name="Tice H."/>
            <person name="Bruce D."/>
            <person name="Goodwin L."/>
            <person name="Pitluck S."/>
            <person name="Kyrpides N."/>
            <person name="Mavromatis K."/>
            <person name="Ivanova N."/>
            <person name="Teshima H."/>
            <person name="Brettin T."/>
            <person name="Detter J.C."/>
            <person name="Han C."/>
            <person name="Tapia R."/>
            <person name="Land M."/>
            <person name="Hauser L."/>
            <person name="Markowitz V."/>
            <person name="Cheng J.-F."/>
            <person name="Hugenholtz P."/>
            <person name="Woyke T."/>
            <person name="Wu D."/>
            <person name="Tindall B."/>
            <person name="Pomrenke H.G."/>
            <person name="Brambilla E."/>
            <person name="Klenk H.-P."/>
            <person name="Eisen J.A."/>
        </authorList>
    </citation>
    <scope>NUCLEOTIDE SEQUENCE [LARGE SCALE GENOMIC DNA]</scope>
    <source>
        <strain>DSM 17132</strain>
    </source>
</reference>
<dbReference type="AlphaFoldDB" id="E4RYC8"/>
<evidence type="ECO:0000313" key="3">
    <source>
        <dbReference type="Proteomes" id="UP000007435"/>
    </source>
</evidence>
<name>E4RYC8_LEAB4</name>
<proteinExistence type="predicted"/>
<dbReference type="eggNOG" id="COG0664">
    <property type="taxonomic scope" value="Bacteria"/>
</dbReference>
<gene>
    <name evidence="2" type="ordered locus">Lbys_2500</name>
</gene>
<reference evidence="2 3" key="2">
    <citation type="journal article" date="2011" name="Stand. Genomic Sci.">
        <title>Complete genome sequence of Leadbetterella byssophila type strain (4M15).</title>
        <authorList>
            <person name="Abt B."/>
            <person name="Teshima H."/>
            <person name="Lucas S."/>
            <person name="Lapidus A."/>
            <person name="Del Rio T.G."/>
            <person name="Nolan M."/>
            <person name="Tice H."/>
            <person name="Cheng J.F."/>
            <person name="Pitluck S."/>
            <person name="Liolios K."/>
            <person name="Pagani I."/>
            <person name="Ivanova N."/>
            <person name="Mavromatis K."/>
            <person name="Pati A."/>
            <person name="Tapia R."/>
            <person name="Han C."/>
            <person name="Goodwin L."/>
            <person name="Chen A."/>
            <person name="Palaniappan K."/>
            <person name="Land M."/>
            <person name="Hauser L."/>
            <person name="Chang Y.J."/>
            <person name="Jeffries C.D."/>
            <person name="Rohde M."/>
            <person name="Goker M."/>
            <person name="Tindall B.J."/>
            <person name="Detter J.C."/>
            <person name="Woyke T."/>
            <person name="Bristow J."/>
            <person name="Eisen J.A."/>
            <person name="Markowitz V."/>
            <person name="Hugenholtz P."/>
            <person name="Klenk H.P."/>
            <person name="Kyrpides N.C."/>
        </authorList>
    </citation>
    <scope>NUCLEOTIDE SEQUENCE [LARGE SCALE GENOMIC DNA]</scope>
    <source>
        <strain evidence="3">DSM 17132 / JCM 16389 / KACC 11308 / NBRC 106382 / 4M15</strain>
    </source>
</reference>
<dbReference type="Pfam" id="PF00027">
    <property type="entry name" value="cNMP_binding"/>
    <property type="match status" value="1"/>
</dbReference>
<dbReference type="PROSITE" id="PS50042">
    <property type="entry name" value="CNMP_BINDING_3"/>
    <property type="match status" value="1"/>
</dbReference>
<sequence length="208" mass="24011">MEKEFSRDERAYENFGLYLFTMKLEETISSILPASDAVLEAIGLEFHSVTLPRNELIFPMGSVAKHIFYIEKGLARMFYYNDAGKDITYEFFPEGNFATPSESFLEQKPSPYSIELLEDSDLRYVSQDGLNRLLDDFPELEKIKSHILAHFLFQANRRIVALQFQNAPQRYETLENTQGNIIQRAPLGHIASYLGITQETLSRIRGRK</sequence>
<evidence type="ECO:0000313" key="2">
    <source>
        <dbReference type="EMBL" id="ADQ18164.1"/>
    </source>
</evidence>
<protein>
    <submittedName>
        <fullName evidence="2">Transcriptional regulator, Crp/Fnr family</fullName>
    </submittedName>
</protein>
<dbReference type="CDD" id="cd00038">
    <property type="entry name" value="CAP_ED"/>
    <property type="match status" value="1"/>
</dbReference>
<keyword evidence="3" id="KW-1185">Reference proteome</keyword>
<dbReference type="SUPFAM" id="SSF51206">
    <property type="entry name" value="cAMP-binding domain-like"/>
    <property type="match status" value="1"/>
</dbReference>
<dbReference type="InterPro" id="IPR000595">
    <property type="entry name" value="cNMP-bd_dom"/>
</dbReference>
<evidence type="ECO:0000259" key="1">
    <source>
        <dbReference type="PROSITE" id="PS50042"/>
    </source>
</evidence>
<dbReference type="Gene3D" id="2.60.120.10">
    <property type="entry name" value="Jelly Rolls"/>
    <property type="match status" value="1"/>
</dbReference>
<dbReference type="EMBL" id="CP002305">
    <property type="protein sequence ID" value="ADQ18164.1"/>
    <property type="molecule type" value="Genomic_DNA"/>
</dbReference>
<dbReference type="InterPro" id="IPR014710">
    <property type="entry name" value="RmlC-like_jellyroll"/>
</dbReference>
<dbReference type="STRING" id="649349.Lbys_2500"/>